<evidence type="ECO:0000313" key="1">
    <source>
        <dbReference type="EMBL" id="RQH09827.1"/>
    </source>
</evidence>
<comment type="caution">
    <text evidence="1">The sequence shown here is derived from an EMBL/GenBank/DDBJ whole genome shotgun (WGS) entry which is preliminary data.</text>
</comment>
<reference evidence="1 2" key="1">
    <citation type="submission" date="2018-11" db="EMBL/GenBank/DDBJ databases">
        <title>Paraburkholderia sp. DHOA04, isolated from soil.</title>
        <authorList>
            <person name="Gao Z.-H."/>
            <person name="Qiu L.-H."/>
            <person name="Fu J.-C."/>
        </authorList>
    </citation>
    <scope>NUCLEOTIDE SEQUENCE [LARGE SCALE GENOMIC DNA]</scope>
    <source>
        <strain evidence="1 2">DHOA04</strain>
    </source>
</reference>
<dbReference type="RefSeq" id="WP_124149227.1">
    <property type="nucleotide sequence ID" value="NZ_RQIS01000001.1"/>
</dbReference>
<name>A0A3N6NLG1_9BURK</name>
<dbReference type="Proteomes" id="UP000272778">
    <property type="component" value="Unassembled WGS sequence"/>
</dbReference>
<gene>
    <name evidence="1" type="ORF">D1Y85_01375</name>
</gene>
<proteinExistence type="predicted"/>
<accession>A0A3N6NLG1</accession>
<protein>
    <submittedName>
        <fullName evidence="1">Uncharacterized protein</fullName>
    </submittedName>
</protein>
<dbReference type="OrthoDB" id="9132862at2"/>
<dbReference type="EMBL" id="RQIS01000001">
    <property type="protein sequence ID" value="RQH09827.1"/>
    <property type="molecule type" value="Genomic_DNA"/>
</dbReference>
<dbReference type="AlphaFoldDB" id="A0A3N6NLG1"/>
<sequence length="95" mass="10571">MDAQSWSYTELTAAVEAEIALQLKRAHVASSEVERRSCQDYAVGTYFAWESIMRAHSAERRPEDAQRLAEMVSPSAHLIPPPQESINSIAAAKVR</sequence>
<evidence type="ECO:0000313" key="2">
    <source>
        <dbReference type="Proteomes" id="UP000272778"/>
    </source>
</evidence>
<organism evidence="1 2">
    <name type="scientific">Paraburkholderia dinghuensis</name>
    <dbReference type="NCBI Taxonomy" id="2305225"/>
    <lineage>
        <taxon>Bacteria</taxon>
        <taxon>Pseudomonadati</taxon>
        <taxon>Pseudomonadota</taxon>
        <taxon>Betaproteobacteria</taxon>
        <taxon>Burkholderiales</taxon>
        <taxon>Burkholderiaceae</taxon>
        <taxon>Paraburkholderia</taxon>
    </lineage>
</organism>
<keyword evidence="2" id="KW-1185">Reference proteome</keyword>